<dbReference type="InterPro" id="IPR011008">
    <property type="entry name" value="Dimeric_a/b-barrel"/>
</dbReference>
<dbReference type="PANTHER" id="PTHR30154:SF34">
    <property type="entry name" value="TRANSCRIPTIONAL REGULATOR AZLB"/>
    <property type="match status" value="1"/>
</dbReference>
<organism evidence="5 6">
    <name type="scientific">Limoniibacter endophyticus</name>
    <dbReference type="NCBI Taxonomy" id="1565040"/>
    <lineage>
        <taxon>Bacteria</taxon>
        <taxon>Pseudomonadati</taxon>
        <taxon>Pseudomonadota</taxon>
        <taxon>Alphaproteobacteria</taxon>
        <taxon>Hyphomicrobiales</taxon>
        <taxon>Bartonellaceae</taxon>
        <taxon>Limoniibacter</taxon>
    </lineage>
</organism>
<dbReference type="Pfam" id="PF13412">
    <property type="entry name" value="HTH_24"/>
    <property type="match status" value="1"/>
</dbReference>
<evidence type="ECO:0000313" key="5">
    <source>
        <dbReference type="EMBL" id="GHC64271.1"/>
    </source>
</evidence>
<sequence length="156" mass="17734">MGKALDQIDRKILKELAADGRITSGQLAERVGLSASPCWQRVRRLEEEGYIRGYAALLDQTKLGLTETVLIEVTLEKHDDDILRKFGEAMASYPEVLEAYLTTGEYDYFIKVAVDGTAGYEEFLRKKLYKVPGIRHSRSVFALKCLKQKPFYVPQN</sequence>
<dbReference type="SMART" id="SM00344">
    <property type="entry name" value="HTH_ASNC"/>
    <property type="match status" value="1"/>
</dbReference>
<dbReference type="Proteomes" id="UP000641137">
    <property type="component" value="Unassembled WGS sequence"/>
</dbReference>
<dbReference type="InterPro" id="IPR019885">
    <property type="entry name" value="Tscrpt_reg_HTH_AsnC-type_CS"/>
</dbReference>
<dbReference type="InterPro" id="IPR036388">
    <property type="entry name" value="WH-like_DNA-bd_sf"/>
</dbReference>
<dbReference type="AlphaFoldDB" id="A0A8J3DPN0"/>
<evidence type="ECO:0000259" key="4">
    <source>
        <dbReference type="PROSITE" id="PS50956"/>
    </source>
</evidence>
<dbReference type="PROSITE" id="PS00519">
    <property type="entry name" value="HTH_ASNC_1"/>
    <property type="match status" value="1"/>
</dbReference>
<dbReference type="InterPro" id="IPR011991">
    <property type="entry name" value="ArsR-like_HTH"/>
</dbReference>
<dbReference type="Gene3D" id="1.10.10.10">
    <property type="entry name" value="Winged helix-like DNA-binding domain superfamily/Winged helix DNA-binding domain"/>
    <property type="match status" value="1"/>
</dbReference>
<dbReference type="GO" id="GO:0043200">
    <property type="term" value="P:response to amino acid"/>
    <property type="evidence" value="ECO:0007669"/>
    <property type="project" value="TreeGrafter"/>
</dbReference>
<evidence type="ECO:0000256" key="1">
    <source>
        <dbReference type="ARBA" id="ARBA00023015"/>
    </source>
</evidence>
<dbReference type="GO" id="GO:0005829">
    <property type="term" value="C:cytosol"/>
    <property type="evidence" value="ECO:0007669"/>
    <property type="project" value="TreeGrafter"/>
</dbReference>
<dbReference type="GO" id="GO:0006355">
    <property type="term" value="P:regulation of DNA-templated transcription"/>
    <property type="evidence" value="ECO:0007669"/>
    <property type="project" value="UniProtKB-ARBA"/>
</dbReference>
<reference evidence="5" key="1">
    <citation type="journal article" date="2014" name="Int. J. Syst. Evol. Microbiol.">
        <title>Complete genome sequence of Corynebacterium casei LMG S-19264T (=DSM 44701T), isolated from a smear-ripened cheese.</title>
        <authorList>
            <consortium name="US DOE Joint Genome Institute (JGI-PGF)"/>
            <person name="Walter F."/>
            <person name="Albersmeier A."/>
            <person name="Kalinowski J."/>
            <person name="Ruckert C."/>
        </authorList>
    </citation>
    <scope>NUCLEOTIDE SEQUENCE</scope>
    <source>
        <strain evidence="5">KCTC 42097</strain>
    </source>
</reference>
<dbReference type="PANTHER" id="PTHR30154">
    <property type="entry name" value="LEUCINE-RESPONSIVE REGULATORY PROTEIN"/>
    <property type="match status" value="1"/>
</dbReference>
<dbReference type="InterPro" id="IPR019887">
    <property type="entry name" value="Tscrpt_reg_AsnC/Lrp_C"/>
</dbReference>
<keyword evidence="3" id="KW-0804">Transcription</keyword>
<keyword evidence="2" id="KW-0238">DNA-binding</keyword>
<evidence type="ECO:0000313" key="6">
    <source>
        <dbReference type="Proteomes" id="UP000641137"/>
    </source>
</evidence>
<comment type="caution">
    <text evidence="5">The sequence shown here is derived from an EMBL/GenBank/DDBJ whole genome shotgun (WGS) entry which is preliminary data.</text>
</comment>
<dbReference type="Pfam" id="PF01037">
    <property type="entry name" value="AsnC_trans_reg"/>
    <property type="match status" value="1"/>
</dbReference>
<dbReference type="EMBL" id="BMZO01000002">
    <property type="protein sequence ID" value="GHC64271.1"/>
    <property type="molecule type" value="Genomic_DNA"/>
</dbReference>
<evidence type="ECO:0000256" key="2">
    <source>
        <dbReference type="ARBA" id="ARBA00023125"/>
    </source>
</evidence>
<keyword evidence="1" id="KW-0805">Transcription regulation</keyword>
<gene>
    <name evidence="5" type="primary">lrp</name>
    <name evidence="5" type="ORF">GCM10010136_06130</name>
</gene>
<dbReference type="RefSeq" id="WP_189487826.1">
    <property type="nucleotide sequence ID" value="NZ_BMZO01000002.1"/>
</dbReference>
<dbReference type="InterPro" id="IPR000485">
    <property type="entry name" value="AsnC-type_HTH_dom"/>
</dbReference>
<reference evidence="5" key="2">
    <citation type="submission" date="2020-09" db="EMBL/GenBank/DDBJ databases">
        <authorList>
            <person name="Sun Q."/>
            <person name="Kim S."/>
        </authorList>
    </citation>
    <scope>NUCLEOTIDE SEQUENCE</scope>
    <source>
        <strain evidence="5">KCTC 42097</strain>
    </source>
</reference>
<dbReference type="InterPro" id="IPR036390">
    <property type="entry name" value="WH_DNA-bd_sf"/>
</dbReference>
<dbReference type="SUPFAM" id="SSF46785">
    <property type="entry name" value="Winged helix' DNA-binding domain"/>
    <property type="match status" value="1"/>
</dbReference>
<accession>A0A8J3DPN0</accession>
<dbReference type="Gene3D" id="3.30.70.920">
    <property type="match status" value="1"/>
</dbReference>
<dbReference type="InterPro" id="IPR019888">
    <property type="entry name" value="Tscrpt_reg_AsnC-like"/>
</dbReference>
<name>A0A8J3DPN0_9HYPH</name>
<evidence type="ECO:0000256" key="3">
    <source>
        <dbReference type="ARBA" id="ARBA00023163"/>
    </source>
</evidence>
<dbReference type="SUPFAM" id="SSF54909">
    <property type="entry name" value="Dimeric alpha+beta barrel"/>
    <property type="match status" value="1"/>
</dbReference>
<dbReference type="CDD" id="cd00090">
    <property type="entry name" value="HTH_ARSR"/>
    <property type="match status" value="1"/>
</dbReference>
<dbReference type="PROSITE" id="PS50956">
    <property type="entry name" value="HTH_ASNC_2"/>
    <property type="match status" value="1"/>
</dbReference>
<protein>
    <submittedName>
        <fullName evidence="5">AsnC family transcriptional regulator</fullName>
    </submittedName>
</protein>
<dbReference type="GO" id="GO:0043565">
    <property type="term" value="F:sequence-specific DNA binding"/>
    <property type="evidence" value="ECO:0007669"/>
    <property type="project" value="InterPro"/>
</dbReference>
<feature type="domain" description="HTH asnC-type" evidence="4">
    <location>
        <begin position="5"/>
        <end position="66"/>
    </location>
</feature>
<proteinExistence type="predicted"/>
<dbReference type="PRINTS" id="PR00033">
    <property type="entry name" value="HTHASNC"/>
</dbReference>
<keyword evidence="6" id="KW-1185">Reference proteome</keyword>